<feature type="coiled-coil region" evidence="13">
    <location>
        <begin position="35"/>
        <end position="62"/>
    </location>
</feature>
<dbReference type="PANTHER" id="PTHR39579">
    <property type="entry name" value="INNER MEMBRANE PROTEIN YHCB"/>
    <property type="match status" value="1"/>
</dbReference>
<organism evidence="16 17">
    <name type="scientific">Parendozoicomonas callyspongiae</name>
    <dbReference type="NCBI Taxonomy" id="2942213"/>
    <lineage>
        <taxon>Bacteria</taxon>
        <taxon>Pseudomonadati</taxon>
        <taxon>Pseudomonadota</taxon>
        <taxon>Gammaproteobacteria</taxon>
        <taxon>Oceanospirillales</taxon>
        <taxon>Endozoicomonadaceae</taxon>
        <taxon>Parendozoicomonas</taxon>
    </lineage>
</organism>
<keyword evidence="8 15" id="KW-0472">Membrane</keyword>
<evidence type="ECO:0000256" key="1">
    <source>
        <dbReference type="ARBA" id="ARBA00004377"/>
    </source>
</evidence>
<dbReference type="Proteomes" id="UP001203338">
    <property type="component" value="Unassembled WGS sequence"/>
</dbReference>
<evidence type="ECO:0000256" key="6">
    <source>
        <dbReference type="ARBA" id="ARBA00022960"/>
    </source>
</evidence>
<evidence type="ECO:0000256" key="9">
    <source>
        <dbReference type="ARBA" id="ARBA00023306"/>
    </source>
</evidence>
<evidence type="ECO:0000313" key="16">
    <source>
        <dbReference type="EMBL" id="MCL6270690.1"/>
    </source>
</evidence>
<dbReference type="PANTHER" id="PTHR39579:SF1">
    <property type="entry name" value="INNER MEMBRANE PROTEIN YHCB"/>
    <property type="match status" value="1"/>
</dbReference>
<evidence type="ECO:0000256" key="4">
    <source>
        <dbReference type="ARBA" id="ARBA00022618"/>
    </source>
</evidence>
<evidence type="ECO:0000256" key="2">
    <source>
        <dbReference type="ARBA" id="ARBA00022475"/>
    </source>
</evidence>
<evidence type="ECO:0000256" key="12">
    <source>
        <dbReference type="ARBA" id="ARBA00035727"/>
    </source>
</evidence>
<evidence type="ECO:0000313" key="17">
    <source>
        <dbReference type="Proteomes" id="UP001203338"/>
    </source>
</evidence>
<name>A0ABT0PH42_9GAMM</name>
<keyword evidence="7 15" id="KW-1133">Transmembrane helix</keyword>
<keyword evidence="6" id="KW-0133">Cell shape</keyword>
<keyword evidence="4" id="KW-0132">Cell division</keyword>
<reference evidence="16 17" key="1">
    <citation type="submission" date="2022-05" db="EMBL/GenBank/DDBJ databases">
        <authorList>
            <person name="Park J.-S."/>
        </authorList>
    </citation>
    <scope>NUCLEOTIDE SEQUENCE [LARGE SCALE GENOMIC DNA]</scope>
    <source>
        <strain evidence="16 17">2012CJ34-2</strain>
    </source>
</reference>
<feature type="transmembrane region" description="Helical" evidence="15">
    <location>
        <begin position="6"/>
        <end position="29"/>
    </location>
</feature>
<keyword evidence="13" id="KW-0175">Coiled coil</keyword>
<evidence type="ECO:0000256" key="14">
    <source>
        <dbReference type="SAM" id="MobiDB-lite"/>
    </source>
</evidence>
<proteinExistence type="inferred from homology"/>
<evidence type="ECO:0000256" key="3">
    <source>
        <dbReference type="ARBA" id="ARBA00022519"/>
    </source>
</evidence>
<protein>
    <recommendedName>
        <fullName evidence="11">Z-ring associated protein G</fullName>
    </recommendedName>
    <alternativeName>
        <fullName evidence="12">Cell division protein ZapG</fullName>
    </alternativeName>
</protein>
<dbReference type="Pfam" id="PF06295">
    <property type="entry name" value="ZapG-like"/>
    <property type="match status" value="1"/>
</dbReference>
<gene>
    <name evidence="16" type="ORF">M3P05_12210</name>
</gene>
<keyword evidence="5 15" id="KW-0812">Transmembrane</keyword>
<evidence type="ECO:0000256" key="8">
    <source>
        <dbReference type="ARBA" id="ARBA00023136"/>
    </source>
</evidence>
<dbReference type="InterPro" id="IPR009386">
    <property type="entry name" value="ZapG-like"/>
</dbReference>
<evidence type="ECO:0000256" key="13">
    <source>
        <dbReference type="SAM" id="Coils"/>
    </source>
</evidence>
<dbReference type="EMBL" id="JAMFLX010000015">
    <property type="protein sequence ID" value="MCL6270690.1"/>
    <property type="molecule type" value="Genomic_DNA"/>
</dbReference>
<evidence type="ECO:0000256" key="11">
    <source>
        <dbReference type="ARBA" id="ARBA00035703"/>
    </source>
</evidence>
<evidence type="ECO:0000256" key="7">
    <source>
        <dbReference type="ARBA" id="ARBA00022989"/>
    </source>
</evidence>
<evidence type="ECO:0000256" key="15">
    <source>
        <dbReference type="SAM" id="Phobius"/>
    </source>
</evidence>
<comment type="subcellular location">
    <subcellularLocation>
        <location evidence="1">Cell inner membrane</location>
        <topology evidence="1">Single-pass membrane protein</topology>
    </subcellularLocation>
</comment>
<feature type="compositionally biased region" description="Polar residues" evidence="14">
    <location>
        <begin position="136"/>
        <end position="154"/>
    </location>
</feature>
<comment type="caution">
    <text evidence="16">The sequence shown here is derived from an EMBL/GenBank/DDBJ whole genome shotgun (WGS) entry which is preliminary data.</text>
</comment>
<feature type="compositionally biased region" description="Basic and acidic residues" evidence="14">
    <location>
        <begin position="113"/>
        <end position="131"/>
    </location>
</feature>
<comment type="similarity">
    <text evidence="10">Belongs to the ZapG family.</text>
</comment>
<keyword evidence="3" id="KW-0997">Cell inner membrane</keyword>
<evidence type="ECO:0000256" key="10">
    <source>
        <dbReference type="ARBA" id="ARBA00035657"/>
    </source>
</evidence>
<sequence length="154" mass="17065">MEISNLLWTTGGIAFFTGLVIGIVLYHFLAGGRPAGNLRSRVTELEAELKEYKDKVADHFSTSAHLVNRLTDTYRDVHEHLATSANELCVDELTRHRLNDALLGSSAIHHKGEKTTPLEQPRDYAPRKDPEAEGTLSETFRVNKGTPQESDPAA</sequence>
<accession>A0ABT0PH42</accession>
<evidence type="ECO:0000256" key="5">
    <source>
        <dbReference type="ARBA" id="ARBA00022692"/>
    </source>
</evidence>
<dbReference type="RefSeq" id="WP_249699953.1">
    <property type="nucleotide sequence ID" value="NZ_JAMFLX010000015.1"/>
</dbReference>
<feature type="region of interest" description="Disordered" evidence="14">
    <location>
        <begin position="108"/>
        <end position="154"/>
    </location>
</feature>
<keyword evidence="9" id="KW-0131">Cell cycle</keyword>
<keyword evidence="17" id="KW-1185">Reference proteome</keyword>
<keyword evidence="2" id="KW-1003">Cell membrane</keyword>